<feature type="transmembrane region" description="Helical" evidence="1">
    <location>
        <begin position="253"/>
        <end position="275"/>
    </location>
</feature>
<dbReference type="Pfam" id="PF02447">
    <property type="entry name" value="GntP_permease"/>
    <property type="match status" value="1"/>
</dbReference>
<reference evidence="2 3" key="1">
    <citation type="submission" date="2019-05" db="EMBL/GenBank/DDBJ databases">
        <authorList>
            <person name="Qu J.-H."/>
        </authorList>
    </citation>
    <scope>NUCLEOTIDE SEQUENCE [LARGE SCALE GENOMIC DNA]</scope>
    <source>
        <strain evidence="2 3">NS28</strain>
    </source>
</reference>
<dbReference type="AlphaFoldDB" id="A0A5M8QGD0"/>
<keyword evidence="3" id="KW-1185">Reference proteome</keyword>
<evidence type="ECO:0000313" key="3">
    <source>
        <dbReference type="Proteomes" id="UP000323994"/>
    </source>
</evidence>
<keyword evidence="1" id="KW-0472">Membrane</keyword>
<dbReference type="PANTHER" id="PTHR30354">
    <property type="entry name" value="GNT FAMILY GLUCONATE TRANSPORTER"/>
    <property type="match status" value="1"/>
</dbReference>
<sequence length="444" mass="46931">MIILIVLAAVVFIVLSSTVLKMHPLTGLLLAALGVGIFAGLPIDKLAETIGKGFGELMSKIGLMVILGCVIGAILDKSGAAIKVADVILKLFGEKRPALAMSVIGGIVGIPVFCDSGFIILHKLNQIVAKRTGKPLGTIALSLSGGLFATHTLVPPTPGPLSAAGNLGIADSVGLVILIGLVVSVLSLFLSTWFAGKYARHVEIAESSAVEEPVIIPERQLPSALKSFMPILLPIVLITLASFARILNFPEVWIKWLGFFGSPLVSFLLAIFFSYSLFPEHPAEKMTACFKSGIEHCGTTLVLVGAGGAFGAILKETSLKEMVSLWLINNEMSGSYLLLIAFVIAAFFKTAQGSTTSSMVLTTSILAPLLGTLGFVTPVQITLIVMAVGSGAMIVSHTNDAWFWVVSQFTGISTRDTYRTHTILTGLQGLASFAVTMMLWFLLS</sequence>
<dbReference type="PANTHER" id="PTHR30354:SF11">
    <property type="entry name" value="PERMEASE"/>
    <property type="match status" value="1"/>
</dbReference>
<evidence type="ECO:0000313" key="2">
    <source>
        <dbReference type="EMBL" id="KAA6433953.1"/>
    </source>
</evidence>
<comment type="caution">
    <text evidence="2">The sequence shown here is derived from an EMBL/GenBank/DDBJ whole genome shotgun (WGS) entry which is preliminary data.</text>
</comment>
<feature type="transmembrane region" description="Helical" evidence="1">
    <location>
        <begin position="296"/>
        <end position="314"/>
    </location>
</feature>
<accession>A0A5M8QGD0</accession>
<dbReference type="EMBL" id="VBSN01000069">
    <property type="protein sequence ID" value="KAA6433953.1"/>
    <property type="molecule type" value="Genomic_DNA"/>
</dbReference>
<dbReference type="RefSeq" id="WP_139014126.1">
    <property type="nucleotide sequence ID" value="NZ_VBSN01000069.1"/>
</dbReference>
<feature type="transmembrane region" description="Helical" evidence="1">
    <location>
        <begin position="174"/>
        <end position="195"/>
    </location>
</feature>
<feature type="transmembrane region" description="Helical" evidence="1">
    <location>
        <begin position="423"/>
        <end position="443"/>
    </location>
</feature>
<feature type="transmembrane region" description="Helical" evidence="1">
    <location>
        <begin position="99"/>
        <end position="121"/>
    </location>
</feature>
<dbReference type="GO" id="GO:0015128">
    <property type="term" value="F:gluconate transmembrane transporter activity"/>
    <property type="evidence" value="ECO:0007669"/>
    <property type="project" value="InterPro"/>
</dbReference>
<keyword evidence="1" id="KW-0812">Transmembrane</keyword>
<feature type="transmembrane region" description="Helical" evidence="1">
    <location>
        <begin position="334"/>
        <end position="351"/>
    </location>
</feature>
<gene>
    <name evidence="2" type="ORF">FEM33_21920</name>
</gene>
<feature type="transmembrane region" description="Helical" evidence="1">
    <location>
        <begin position="228"/>
        <end position="247"/>
    </location>
</feature>
<keyword evidence="1" id="KW-1133">Transmembrane helix</keyword>
<organism evidence="2 3">
    <name type="scientific">Dyadobacter flavalbus</name>
    <dbReference type="NCBI Taxonomy" id="2579942"/>
    <lineage>
        <taxon>Bacteria</taxon>
        <taxon>Pseudomonadati</taxon>
        <taxon>Bacteroidota</taxon>
        <taxon>Cytophagia</taxon>
        <taxon>Cytophagales</taxon>
        <taxon>Spirosomataceae</taxon>
        <taxon>Dyadobacter</taxon>
    </lineage>
</organism>
<dbReference type="OrthoDB" id="9787129at2"/>
<dbReference type="InterPro" id="IPR003474">
    <property type="entry name" value="Glcn_transporter"/>
</dbReference>
<dbReference type="GO" id="GO:0005886">
    <property type="term" value="C:plasma membrane"/>
    <property type="evidence" value="ECO:0007669"/>
    <property type="project" value="TreeGrafter"/>
</dbReference>
<evidence type="ECO:0000256" key="1">
    <source>
        <dbReference type="SAM" id="Phobius"/>
    </source>
</evidence>
<protein>
    <submittedName>
        <fullName evidence="2">GntP family permease</fullName>
    </submittedName>
</protein>
<dbReference type="Proteomes" id="UP000323994">
    <property type="component" value="Unassembled WGS sequence"/>
</dbReference>
<feature type="transmembrane region" description="Helical" evidence="1">
    <location>
        <begin position="26"/>
        <end position="45"/>
    </location>
</feature>
<name>A0A5M8QGD0_9BACT</name>
<feature type="transmembrane region" description="Helical" evidence="1">
    <location>
        <begin position="372"/>
        <end position="395"/>
    </location>
</feature>
<proteinExistence type="predicted"/>
<feature type="transmembrane region" description="Helical" evidence="1">
    <location>
        <begin position="57"/>
        <end position="75"/>
    </location>
</feature>